<dbReference type="Proteomes" id="UP001174936">
    <property type="component" value="Unassembled WGS sequence"/>
</dbReference>
<proteinExistence type="predicted"/>
<dbReference type="EMBL" id="JAULSV010000001">
    <property type="protein sequence ID" value="KAK0654926.1"/>
    <property type="molecule type" value="Genomic_DNA"/>
</dbReference>
<name>A0AA39YNM2_9PEZI</name>
<reference evidence="1" key="1">
    <citation type="submission" date="2023-06" db="EMBL/GenBank/DDBJ databases">
        <title>Genome-scale phylogeny and comparative genomics of the fungal order Sordariales.</title>
        <authorList>
            <consortium name="Lawrence Berkeley National Laboratory"/>
            <person name="Hensen N."/>
            <person name="Bonometti L."/>
            <person name="Westerberg I."/>
            <person name="Brannstrom I.O."/>
            <person name="Guillou S."/>
            <person name="Cros-Aarteil S."/>
            <person name="Calhoun S."/>
            <person name="Haridas S."/>
            <person name="Kuo A."/>
            <person name="Mondo S."/>
            <person name="Pangilinan J."/>
            <person name="Riley R."/>
            <person name="Labutti K."/>
            <person name="Andreopoulos B."/>
            <person name="Lipzen A."/>
            <person name="Chen C."/>
            <person name="Yanf M."/>
            <person name="Daum C."/>
            <person name="Ng V."/>
            <person name="Clum A."/>
            <person name="Steindorff A."/>
            <person name="Ohm R."/>
            <person name="Martin F."/>
            <person name="Silar P."/>
            <person name="Natvig D."/>
            <person name="Lalanne C."/>
            <person name="Gautier V."/>
            <person name="Ament-Velasquez S.L."/>
            <person name="Kruys A."/>
            <person name="Hutchinson M.I."/>
            <person name="Powell A.J."/>
            <person name="Barry K."/>
            <person name="Miller A.N."/>
            <person name="Grigoriev I.V."/>
            <person name="Debuchy R."/>
            <person name="Gladieux P."/>
            <person name="Thoren M.H."/>
            <person name="Johannesson H."/>
        </authorList>
    </citation>
    <scope>NUCLEOTIDE SEQUENCE</scope>
    <source>
        <strain evidence="1">SMH2532-1</strain>
    </source>
</reference>
<protein>
    <submittedName>
        <fullName evidence="1">Uncharacterized protein</fullName>
    </submittedName>
</protein>
<organism evidence="1 2">
    <name type="scientific">Cercophora newfieldiana</name>
    <dbReference type="NCBI Taxonomy" id="92897"/>
    <lineage>
        <taxon>Eukaryota</taxon>
        <taxon>Fungi</taxon>
        <taxon>Dikarya</taxon>
        <taxon>Ascomycota</taxon>
        <taxon>Pezizomycotina</taxon>
        <taxon>Sordariomycetes</taxon>
        <taxon>Sordariomycetidae</taxon>
        <taxon>Sordariales</taxon>
        <taxon>Lasiosphaeriaceae</taxon>
        <taxon>Cercophora</taxon>
    </lineage>
</organism>
<accession>A0AA39YNM2</accession>
<gene>
    <name evidence="1" type="ORF">B0T16DRAFT_314540</name>
</gene>
<sequence>MHAKLLTQEKKLHDAQARVFKSIDGDNWTSGDDSTVRADIEKLHSRMKSWAKVHALDAMTEMGELGPEDLVDFIMAVSQVAGAVNDSALHTLESFKSPRANKKSPAILLQALLAHNLYRDIVGRPFFAIDQQVNGANWELFQTLLRINEKEAHAWRSKMLRVLNTPLAENEVGKAAIDAFANHRRTICYHYAHSLYSSPMKHLLKPTATREEAEEVFKSLELIVQSAGELSGRLWSRKTSLSTQGLTELKDTPFKAGSKMLKAHALHKLYDEEDDRCDGFAVRVVVHPAVLGYGSSDGDDYKTARVWMKAEVLLVEPTGGKSGEEVEDDGILV</sequence>
<evidence type="ECO:0000313" key="1">
    <source>
        <dbReference type="EMBL" id="KAK0654926.1"/>
    </source>
</evidence>
<keyword evidence="2" id="KW-1185">Reference proteome</keyword>
<evidence type="ECO:0000313" key="2">
    <source>
        <dbReference type="Proteomes" id="UP001174936"/>
    </source>
</evidence>
<dbReference type="AlphaFoldDB" id="A0AA39YNM2"/>
<comment type="caution">
    <text evidence="1">The sequence shown here is derived from an EMBL/GenBank/DDBJ whole genome shotgun (WGS) entry which is preliminary data.</text>
</comment>